<evidence type="ECO:0000256" key="9">
    <source>
        <dbReference type="ARBA" id="ARBA00023242"/>
    </source>
</evidence>
<feature type="compositionally biased region" description="Low complexity" evidence="12">
    <location>
        <begin position="732"/>
        <end position="743"/>
    </location>
</feature>
<dbReference type="InterPro" id="IPR051712">
    <property type="entry name" value="ARTD-AVP"/>
</dbReference>
<dbReference type="STRING" id="7574.A0A1S3HI52"/>
<feature type="zinc finger region" description="C3H1-type" evidence="11">
    <location>
        <begin position="251"/>
        <end position="278"/>
    </location>
</feature>
<dbReference type="SUPFAM" id="SSF117839">
    <property type="entry name" value="WWE domain"/>
    <property type="match status" value="1"/>
</dbReference>
<dbReference type="InterPro" id="IPR037197">
    <property type="entry name" value="WWE_dom_sf"/>
</dbReference>
<reference evidence="18" key="1">
    <citation type="submission" date="2025-08" db="UniProtKB">
        <authorList>
            <consortium name="RefSeq"/>
        </authorList>
    </citation>
    <scope>IDENTIFICATION</scope>
    <source>
        <tissue evidence="18">Gonads</tissue>
    </source>
</reference>
<dbReference type="Gene3D" id="3.30.720.50">
    <property type="match status" value="1"/>
</dbReference>
<dbReference type="SMART" id="SM00356">
    <property type="entry name" value="ZnF_C3H1"/>
    <property type="match status" value="3"/>
</dbReference>
<organism evidence="17 18">
    <name type="scientific">Lingula anatina</name>
    <name type="common">Brachiopod</name>
    <name type="synonym">Lingula unguis</name>
    <dbReference type="NCBI Taxonomy" id="7574"/>
    <lineage>
        <taxon>Eukaryota</taxon>
        <taxon>Metazoa</taxon>
        <taxon>Spiralia</taxon>
        <taxon>Lophotrochozoa</taxon>
        <taxon>Brachiopoda</taxon>
        <taxon>Linguliformea</taxon>
        <taxon>Lingulata</taxon>
        <taxon>Lingulida</taxon>
        <taxon>Linguloidea</taxon>
        <taxon>Lingulidae</taxon>
        <taxon>Lingula</taxon>
    </lineage>
</organism>
<feature type="signal peptide" evidence="13">
    <location>
        <begin position="1"/>
        <end position="29"/>
    </location>
</feature>
<keyword evidence="3" id="KW-0963">Cytoplasm</keyword>
<comment type="similarity">
    <text evidence="10">Belongs to the ARTD/PARP family.</text>
</comment>
<keyword evidence="17" id="KW-1185">Reference proteome</keyword>
<dbReference type="Gene3D" id="3.30.1370.210">
    <property type="match status" value="1"/>
</dbReference>
<dbReference type="PROSITE" id="PS51059">
    <property type="entry name" value="PARP_CATALYTIC"/>
    <property type="match status" value="1"/>
</dbReference>
<evidence type="ECO:0000256" key="3">
    <source>
        <dbReference type="ARBA" id="ARBA00022490"/>
    </source>
</evidence>
<dbReference type="GO" id="GO:0005737">
    <property type="term" value="C:cytoplasm"/>
    <property type="evidence" value="ECO:0007669"/>
    <property type="project" value="UniProtKB-SubCell"/>
</dbReference>
<dbReference type="GO" id="GO:0005634">
    <property type="term" value="C:nucleus"/>
    <property type="evidence" value="ECO:0007669"/>
    <property type="project" value="UniProtKB-SubCell"/>
</dbReference>
<dbReference type="InParanoid" id="A0A1S3HI52"/>
<dbReference type="Proteomes" id="UP000085678">
    <property type="component" value="Unplaced"/>
</dbReference>
<evidence type="ECO:0000256" key="5">
    <source>
        <dbReference type="ARBA" id="ARBA00022723"/>
    </source>
</evidence>
<dbReference type="CDD" id="cd01439">
    <property type="entry name" value="TCCD_inducible_PARP_like"/>
    <property type="match status" value="1"/>
</dbReference>
<feature type="compositionally biased region" description="Basic and acidic residues" evidence="12">
    <location>
        <begin position="223"/>
        <end position="237"/>
    </location>
</feature>
<dbReference type="GO" id="GO:0003950">
    <property type="term" value="F:NAD+ poly-ADP-ribosyltransferase activity"/>
    <property type="evidence" value="ECO:0007669"/>
    <property type="project" value="InterPro"/>
</dbReference>
<feature type="domain" description="C3H1-type" evidence="14">
    <location>
        <begin position="251"/>
        <end position="278"/>
    </location>
</feature>
<feature type="domain" description="C3H1-type" evidence="14">
    <location>
        <begin position="110"/>
        <end position="137"/>
    </location>
</feature>
<dbReference type="SUPFAM" id="SSF56399">
    <property type="entry name" value="ADP-ribosylation"/>
    <property type="match status" value="1"/>
</dbReference>
<dbReference type="PANTHER" id="PTHR45740:SF2">
    <property type="entry name" value="POLY [ADP-RIBOSE] POLYMERASE"/>
    <property type="match status" value="1"/>
</dbReference>
<dbReference type="PANTHER" id="PTHR45740">
    <property type="entry name" value="POLY [ADP-RIBOSE] POLYMERASE"/>
    <property type="match status" value="1"/>
</dbReference>
<keyword evidence="8 11" id="KW-0862">Zinc</keyword>
<keyword evidence="6" id="KW-0677">Repeat</keyword>
<feature type="region of interest" description="Disordered" evidence="12">
    <location>
        <begin position="695"/>
        <end position="716"/>
    </location>
</feature>
<feature type="compositionally biased region" description="Polar residues" evidence="12">
    <location>
        <begin position="744"/>
        <end position="759"/>
    </location>
</feature>
<evidence type="ECO:0000256" key="2">
    <source>
        <dbReference type="ARBA" id="ARBA00004496"/>
    </source>
</evidence>
<dbReference type="InterPro" id="IPR000571">
    <property type="entry name" value="Znf_CCCH"/>
</dbReference>
<dbReference type="GO" id="GO:0008270">
    <property type="term" value="F:zinc ion binding"/>
    <property type="evidence" value="ECO:0007669"/>
    <property type="project" value="UniProtKB-KW"/>
</dbReference>
<dbReference type="KEGG" id="lak:106155067"/>
<dbReference type="InterPro" id="IPR012317">
    <property type="entry name" value="Poly(ADP-ribose)pol_cat_dom"/>
</dbReference>
<evidence type="ECO:0000313" key="17">
    <source>
        <dbReference type="Proteomes" id="UP000085678"/>
    </source>
</evidence>
<protein>
    <submittedName>
        <fullName evidence="18">Poly [ADP-ribose] polymerase 12</fullName>
    </submittedName>
</protein>
<proteinExistence type="inferred from homology"/>
<evidence type="ECO:0000256" key="1">
    <source>
        <dbReference type="ARBA" id="ARBA00004123"/>
    </source>
</evidence>
<dbReference type="Pfam" id="PF00642">
    <property type="entry name" value="zf-CCCH"/>
    <property type="match status" value="1"/>
</dbReference>
<dbReference type="Pfam" id="PF25261">
    <property type="entry name" value="zf-CCCH_PARP12"/>
    <property type="match status" value="1"/>
</dbReference>
<dbReference type="Pfam" id="PF00644">
    <property type="entry name" value="PARP"/>
    <property type="match status" value="1"/>
</dbReference>
<dbReference type="Pfam" id="PF23466">
    <property type="entry name" value="WWE_4"/>
    <property type="match status" value="1"/>
</dbReference>
<feature type="compositionally biased region" description="Pro residues" evidence="12">
    <location>
        <begin position="704"/>
        <end position="713"/>
    </location>
</feature>
<feature type="zinc finger region" description="C3H1-type" evidence="11">
    <location>
        <begin position="110"/>
        <end position="137"/>
    </location>
</feature>
<evidence type="ECO:0000256" key="7">
    <source>
        <dbReference type="ARBA" id="ARBA00022771"/>
    </source>
</evidence>
<dbReference type="Gene3D" id="3.90.228.10">
    <property type="match status" value="1"/>
</dbReference>
<keyword evidence="13" id="KW-0732">Signal</keyword>
<dbReference type="GO" id="GO:1990404">
    <property type="term" value="F:NAD+-protein mono-ADP-ribosyltransferase activity"/>
    <property type="evidence" value="ECO:0007669"/>
    <property type="project" value="TreeGrafter"/>
</dbReference>
<feature type="domain" description="C3H1-type" evidence="14">
    <location>
        <begin position="61"/>
        <end position="83"/>
    </location>
</feature>
<comment type="subcellular location">
    <subcellularLocation>
        <location evidence="2">Cytoplasm</location>
    </subcellularLocation>
    <subcellularLocation>
        <location evidence="1">Nucleus</location>
    </subcellularLocation>
</comment>
<dbReference type="RefSeq" id="XP_013385156.1">
    <property type="nucleotide sequence ID" value="XM_013529702.2"/>
</dbReference>
<evidence type="ECO:0000256" key="8">
    <source>
        <dbReference type="ARBA" id="ARBA00022833"/>
    </source>
</evidence>
<evidence type="ECO:0000259" key="14">
    <source>
        <dbReference type="PROSITE" id="PS50103"/>
    </source>
</evidence>
<dbReference type="InterPro" id="IPR057602">
    <property type="entry name" value="Zfn-CCCH_PARP12"/>
</dbReference>
<sequence>MDPKWNTDFGSRVAPRSSLLLLILDEAASTVSVYYPGPKLCIGYLIPKGKCTENPCKYFHLCRNFSMGCCHFGENCRYSHDVKSPHNQRIVLQNGLDDFSDHEILRLIELSTPRVCRDYNQGGCKYGDACRRLHICSRLVRNSCLKSPEACFNHDKNSPQCKNILGAYHLQKNPNVFKFLYTEPEEGKTKVQKQPEHKRSYSGDIEPVMEEVAPGSVEELRSSHHVVENPPAKEEVKQPLMEDDSSCYSDPDITEICEAYLRGECYSTESCKRHHYQLPYLWQVLLDGNWISLDKDGTNQMIEQAFSRPECKDIQITSGCKVHSGGNTVVIRIIDFNTMKATLGLTVRRLSTPSYVQVKEAEKEEATVGNMTTQWRWYWQDNGYKTDRRGNLVENWMMYEQVDGGAPYQSVIELKFLHGQKKYIFQHGQFIYSLNMSKMYQKNWETGKMRAVVRRPLFFGSKCLASPSRHLPTILDEAPSHWFPIDTASDYEMIPLEESSVKYKETEKMFMGSIGNQHYEVKKVYQVQNPYQWHKYCSKKKFLLSKLGDNLNEKQLFHGSDSFEVIKAICKQNFDARVSGKNAVMYGEGCYFAKTAKYSNNYTDRNSHRQYMFLARVLVGMYVQGQKGLKRPPSVNPAKLESDLYNSCVDNTMSPSIFVIFDHDQSYPEYLIEYTCTQPDSEFSPLQLSNPYSSANFSSTSPVHVPPPAPARPNLPSDVYATHSSNVYAAGSSTPWQTTQSSQERFGQSPRQNRPNLHKTNTDKNCCIQ</sequence>
<evidence type="ECO:0000256" key="6">
    <source>
        <dbReference type="ARBA" id="ARBA00022737"/>
    </source>
</evidence>
<keyword evidence="4" id="KW-0597">Phosphoprotein</keyword>
<evidence type="ECO:0000256" key="11">
    <source>
        <dbReference type="PROSITE-ProRule" id="PRU00723"/>
    </source>
</evidence>
<evidence type="ECO:0000259" key="16">
    <source>
        <dbReference type="PROSITE" id="PS51059"/>
    </source>
</evidence>
<feature type="region of interest" description="Disordered" evidence="12">
    <location>
        <begin position="730"/>
        <end position="769"/>
    </location>
</feature>
<evidence type="ECO:0000256" key="12">
    <source>
        <dbReference type="SAM" id="MobiDB-lite"/>
    </source>
</evidence>
<evidence type="ECO:0000313" key="18">
    <source>
        <dbReference type="RefSeq" id="XP_013385156.1"/>
    </source>
</evidence>
<dbReference type="PROSITE" id="PS50918">
    <property type="entry name" value="WWE"/>
    <property type="match status" value="1"/>
</dbReference>
<dbReference type="OrthoDB" id="5988750at2759"/>
<feature type="domain" description="WWE" evidence="15">
    <location>
        <begin position="363"/>
        <end position="454"/>
    </location>
</feature>
<evidence type="ECO:0000259" key="15">
    <source>
        <dbReference type="PROSITE" id="PS50918"/>
    </source>
</evidence>
<evidence type="ECO:0000256" key="13">
    <source>
        <dbReference type="SAM" id="SignalP"/>
    </source>
</evidence>
<keyword evidence="9" id="KW-0539">Nucleus</keyword>
<gene>
    <name evidence="18" type="primary">LOC106155067</name>
</gene>
<name>A0A1S3HI52_LINAN</name>
<keyword evidence="7 11" id="KW-0863">Zinc-finger</keyword>
<dbReference type="PROSITE" id="PS50103">
    <property type="entry name" value="ZF_C3H1"/>
    <property type="match status" value="3"/>
</dbReference>
<dbReference type="AlphaFoldDB" id="A0A1S3HI52"/>
<feature type="chain" id="PRO_5010356650" evidence="13">
    <location>
        <begin position="30"/>
        <end position="769"/>
    </location>
</feature>
<evidence type="ECO:0000256" key="4">
    <source>
        <dbReference type="ARBA" id="ARBA00022553"/>
    </source>
</evidence>
<feature type="region of interest" description="Disordered" evidence="12">
    <location>
        <begin position="223"/>
        <end position="244"/>
    </location>
</feature>
<evidence type="ECO:0000256" key="10">
    <source>
        <dbReference type="ARBA" id="ARBA00024347"/>
    </source>
</evidence>
<accession>A0A1S3HI52</accession>
<feature type="domain" description="PARP catalytic" evidence="16">
    <location>
        <begin position="478"/>
        <end position="696"/>
    </location>
</feature>
<dbReference type="GeneID" id="106155067"/>
<keyword evidence="5 11" id="KW-0479">Metal-binding</keyword>
<feature type="zinc finger region" description="C3H1-type" evidence="11">
    <location>
        <begin position="61"/>
        <end position="83"/>
    </location>
</feature>
<dbReference type="InterPro" id="IPR004170">
    <property type="entry name" value="WWE_dom"/>
</dbReference>